<evidence type="ECO:0000256" key="4">
    <source>
        <dbReference type="PIRSR" id="PIRSR601559-51"/>
    </source>
</evidence>
<dbReference type="Proteomes" id="UP000248039">
    <property type="component" value="Unassembled WGS sequence"/>
</dbReference>
<sequence>MKLIRTVLGDLDPAEFGLCNAHDHLFFRSALLPGQELDDRAAAAAELAAFRAAGGRAVVQWTPHGLGRHAGELPGLARESGVHLVAATGLHRAAHYERLPAMETLAELFTAELTEGITDGVRAGLIKVAGAFHRLDAHATATLHAAAAAHHATGAPIAVHHEHGSAAAEVLTLLCTELGVPASSVILGHLNRAPDAGLVRELAAAGAYLAVDGPSRANHATDWRLPELLAELVGAGHAHQLLLGGDTTTAAARSVSADGPGMPHLLTGLRPRLTRLLGEQAVELMLRQNPARAFAVAWRA</sequence>
<keyword evidence="7" id="KW-1185">Reference proteome</keyword>
<reference evidence="6 7" key="1">
    <citation type="submission" date="2018-03" db="EMBL/GenBank/DDBJ databases">
        <title>Bioinformatic expansion and discovery of thiopeptide antibiotics.</title>
        <authorList>
            <person name="Schwalen C.J."/>
            <person name="Hudson G.A."/>
            <person name="Mitchell D.A."/>
        </authorList>
    </citation>
    <scope>NUCLEOTIDE SEQUENCE [LARGE SCALE GENOMIC DNA]</scope>
    <source>
        <strain evidence="6 7">ATCC 21389</strain>
    </source>
</reference>
<keyword evidence="2" id="KW-0378">Hydrolase</keyword>
<dbReference type="RefSeq" id="WP_110671568.1">
    <property type="nucleotide sequence ID" value="NZ_PYBW01000081.1"/>
</dbReference>
<feature type="binding site" description="via carbamate group" evidence="4">
    <location>
        <position position="127"/>
    </location>
    <ligand>
        <name>Zn(2+)</name>
        <dbReference type="ChEBI" id="CHEBI:29105"/>
        <label>1</label>
    </ligand>
</feature>
<dbReference type="PANTHER" id="PTHR10819:SF3">
    <property type="entry name" value="PHOSPHOTRIESTERASE-RELATED PROTEIN"/>
    <property type="match status" value="1"/>
</dbReference>
<dbReference type="EMBL" id="PYBW01000081">
    <property type="protein sequence ID" value="PYC76813.1"/>
    <property type="molecule type" value="Genomic_DNA"/>
</dbReference>
<dbReference type="Gene3D" id="3.20.20.140">
    <property type="entry name" value="Metal-dependent hydrolases"/>
    <property type="match status" value="1"/>
</dbReference>
<comment type="similarity">
    <text evidence="5">Belongs to the metallo-dependent hydrolases superfamily. Phosphotriesterase family.</text>
</comment>
<feature type="binding site" evidence="4">
    <location>
        <position position="160"/>
    </location>
    <ligand>
        <name>Zn(2+)</name>
        <dbReference type="ChEBI" id="CHEBI:29105"/>
        <label>2</label>
    </ligand>
</feature>
<evidence type="ECO:0000256" key="2">
    <source>
        <dbReference type="ARBA" id="ARBA00022801"/>
    </source>
</evidence>
<keyword evidence="1 4" id="KW-0479">Metal-binding</keyword>
<feature type="binding site" evidence="4">
    <location>
        <position position="246"/>
    </location>
    <ligand>
        <name>Zn(2+)</name>
        <dbReference type="ChEBI" id="CHEBI:29105"/>
        <label>1</label>
    </ligand>
</feature>
<dbReference type="PROSITE" id="PS51347">
    <property type="entry name" value="PHOSPHOTRIESTERASE_2"/>
    <property type="match status" value="1"/>
</dbReference>
<dbReference type="GO" id="GO:0016787">
    <property type="term" value="F:hydrolase activity"/>
    <property type="evidence" value="ECO:0007669"/>
    <property type="project" value="UniProtKB-KW"/>
</dbReference>
<dbReference type="PANTHER" id="PTHR10819">
    <property type="entry name" value="PHOSPHOTRIESTERASE-RELATED"/>
    <property type="match status" value="1"/>
</dbReference>
<dbReference type="PIRSF" id="PIRSF016839">
    <property type="entry name" value="PhP"/>
    <property type="match status" value="1"/>
</dbReference>
<dbReference type="InterPro" id="IPR032466">
    <property type="entry name" value="Metal_Hydrolase"/>
</dbReference>
<dbReference type="GO" id="GO:0008270">
    <property type="term" value="F:zinc ion binding"/>
    <property type="evidence" value="ECO:0007669"/>
    <property type="project" value="InterPro"/>
</dbReference>
<evidence type="ECO:0000256" key="1">
    <source>
        <dbReference type="ARBA" id="ARBA00022723"/>
    </source>
</evidence>
<evidence type="ECO:0000256" key="5">
    <source>
        <dbReference type="PROSITE-ProRule" id="PRU00679"/>
    </source>
</evidence>
<dbReference type="Pfam" id="PF02126">
    <property type="entry name" value="PTE"/>
    <property type="match status" value="1"/>
</dbReference>
<gene>
    <name evidence="6" type="ORF">C7C46_21790</name>
</gene>
<feature type="binding site" evidence="4">
    <location>
        <position position="189"/>
    </location>
    <ligand>
        <name>Zn(2+)</name>
        <dbReference type="ChEBI" id="CHEBI:29105"/>
        <label>2</label>
    </ligand>
</feature>
<feature type="modified residue" description="N6-carboxylysine" evidence="3 5">
    <location>
        <position position="127"/>
    </location>
</feature>
<feature type="binding site" description="via carbamate group" evidence="4">
    <location>
        <position position="127"/>
    </location>
    <ligand>
        <name>Zn(2+)</name>
        <dbReference type="ChEBI" id="CHEBI:29105"/>
        <label>2</label>
    </ligand>
</feature>
<comment type="cofactor">
    <cofactor evidence="4">
        <name>a divalent metal cation</name>
        <dbReference type="ChEBI" id="CHEBI:60240"/>
    </cofactor>
    <text evidence="4">Binds 2 divalent metal cations per subunit.</text>
</comment>
<dbReference type="AlphaFoldDB" id="A0A2V4MZ22"/>
<name>A0A2V4MZ22_9ACTN</name>
<feature type="binding site" evidence="4">
    <location>
        <position position="24"/>
    </location>
    <ligand>
        <name>Zn(2+)</name>
        <dbReference type="ChEBI" id="CHEBI:29105"/>
        <label>1</label>
    </ligand>
</feature>
<organism evidence="6 7">
    <name type="scientific">Streptomyces tateyamensis</name>
    <dbReference type="NCBI Taxonomy" id="565073"/>
    <lineage>
        <taxon>Bacteria</taxon>
        <taxon>Bacillati</taxon>
        <taxon>Actinomycetota</taxon>
        <taxon>Actinomycetes</taxon>
        <taxon>Kitasatosporales</taxon>
        <taxon>Streptomycetaceae</taxon>
        <taxon>Streptomyces</taxon>
    </lineage>
</organism>
<comment type="caution">
    <text evidence="6">The sequence shown here is derived from an EMBL/GenBank/DDBJ whole genome shotgun (WGS) entry which is preliminary data.</text>
</comment>
<evidence type="ECO:0000256" key="3">
    <source>
        <dbReference type="PIRSR" id="PIRSR601559-50"/>
    </source>
</evidence>
<dbReference type="InterPro" id="IPR001559">
    <property type="entry name" value="Phosphotriesterase"/>
</dbReference>
<proteinExistence type="inferred from homology"/>
<dbReference type="OrthoDB" id="9795018at2"/>
<dbReference type="SUPFAM" id="SSF51556">
    <property type="entry name" value="Metallo-dependent hydrolases"/>
    <property type="match status" value="1"/>
</dbReference>
<feature type="binding site" evidence="4">
    <location>
        <position position="22"/>
    </location>
    <ligand>
        <name>Zn(2+)</name>
        <dbReference type="ChEBI" id="CHEBI:29105"/>
        <label>1</label>
    </ligand>
</feature>
<accession>A0A2V4MZ22</accession>
<evidence type="ECO:0000313" key="6">
    <source>
        <dbReference type="EMBL" id="PYC76813.1"/>
    </source>
</evidence>
<protein>
    <submittedName>
        <fullName evidence="6">Phosphotriesterase</fullName>
    </submittedName>
</protein>
<evidence type="ECO:0000313" key="7">
    <source>
        <dbReference type="Proteomes" id="UP000248039"/>
    </source>
</evidence>